<proteinExistence type="predicted"/>
<comment type="caution">
    <text evidence="1">The sequence shown here is derived from an EMBL/GenBank/DDBJ whole genome shotgun (WGS) entry which is preliminary data.</text>
</comment>
<accession>A0A928Z940</accession>
<gene>
    <name evidence="1" type="ORF">IQ235_10910</name>
</gene>
<dbReference type="Proteomes" id="UP000621799">
    <property type="component" value="Unassembled WGS sequence"/>
</dbReference>
<evidence type="ECO:0000313" key="1">
    <source>
        <dbReference type="EMBL" id="MBE9041289.1"/>
    </source>
</evidence>
<reference evidence="1" key="1">
    <citation type="submission" date="2020-10" db="EMBL/GenBank/DDBJ databases">
        <authorList>
            <person name="Castelo-Branco R."/>
            <person name="Eusebio N."/>
            <person name="Adriana R."/>
            <person name="Vieira A."/>
            <person name="Brugerolle De Fraissinette N."/>
            <person name="Rezende De Castro R."/>
            <person name="Schneider M.P."/>
            <person name="Vasconcelos V."/>
            <person name="Leao P.N."/>
        </authorList>
    </citation>
    <scope>NUCLEOTIDE SEQUENCE</scope>
    <source>
        <strain evidence="1">LEGE 11467</strain>
    </source>
</reference>
<name>A0A928Z940_9CYAN</name>
<evidence type="ECO:0000313" key="2">
    <source>
        <dbReference type="Proteomes" id="UP000621799"/>
    </source>
</evidence>
<dbReference type="AlphaFoldDB" id="A0A928Z940"/>
<sequence length="300" mass="34931">MKRLYEHILNGIKGSRLFYDPKRQGTFENYLISLQTSVRELRKSYWSNFVVVDYARPSIQASYLITYYPHYAQMTLEILRLLWSEFSCDREVKACFFGAGPCPELVGLTQFLGDRSPKTRTLIANIYDIAAQRWTPSRLITQNYIIPKSWRGKLFLNSEKLDFGQKSAFENIQSIVQSQKLFVFQNCFNEIIDRSILLENINFLFDNASTDSFIIIADLLYPHNLIIFEEIDEMVDVREEIEVLQAGTLRVTSSLPIPQILKNNLLTGEDGLIPRSRINFRFLALRKGDRISHNYDDIPF</sequence>
<dbReference type="EMBL" id="JADEXN010000174">
    <property type="protein sequence ID" value="MBE9041289.1"/>
    <property type="molecule type" value="Genomic_DNA"/>
</dbReference>
<organism evidence="1 2">
    <name type="scientific">Zarconia navalis LEGE 11467</name>
    <dbReference type="NCBI Taxonomy" id="1828826"/>
    <lineage>
        <taxon>Bacteria</taxon>
        <taxon>Bacillati</taxon>
        <taxon>Cyanobacteriota</taxon>
        <taxon>Cyanophyceae</taxon>
        <taxon>Oscillatoriophycideae</taxon>
        <taxon>Oscillatoriales</taxon>
        <taxon>Oscillatoriales incertae sedis</taxon>
        <taxon>Zarconia</taxon>
        <taxon>Zarconia navalis</taxon>
    </lineage>
</organism>
<keyword evidence="2" id="KW-1185">Reference proteome</keyword>
<protein>
    <submittedName>
        <fullName evidence="1">Uncharacterized protein</fullName>
    </submittedName>
</protein>